<gene>
    <name evidence="2" type="ORF">HNQ80_004902</name>
</gene>
<evidence type="ECO:0000313" key="3">
    <source>
        <dbReference type="Proteomes" id="UP000579281"/>
    </source>
</evidence>
<dbReference type="EMBL" id="JACHEN010000046">
    <property type="protein sequence ID" value="MBB6218727.1"/>
    <property type="molecule type" value="Genomic_DNA"/>
</dbReference>
<keyword evidence="1" id="KW-0812">Transmembrane</keyword>
<accession>A0A841KZE4</accession>
<dbReference type="InterPro" id="IPR024419">
    <property type="entry name" value="YvrJ"/>
</dbReference>
<evidence type="ECO:0000256" key="1">
    <source>
        <dbReference type="SAM" id="Phobius"/>
    </source>
</evidence>
<dbReference type="Proteomes" id="UP000579281">
    <property type="component" value="Unassembled WGS sequence"/>
</dbReference>
<protein>
    <recommendedName>
        <fullName evidence="4">YvrJ family protein</fullName>
    </recommendedName>
</protein>
<proteinExistence type="predicted"/>
<evidence type="ECO:0000313" key="2">
    <source>
        <dbReference type="EMBL" id="MBB6218727.1"/>
    </source>
</evidence>
<dbReference type="Pfam" id="PF12841">
    <property type="entry name" value="YvrJ"/>
    <property type="match status" value="1"/>
</dbReference>
<dbReference type="AlphaFoldDB" id="A0A841KZE4"/>
<keyword evidence="1" id="KW-1133">Transmembrane helix</keyword>
<dbReference type="RefSeq" id="WP_184313459.1">
    <property type="nucleotide sequence ID" value="NZ_JACHEN010000046.1"/>
</dbReference>
<keyword evidence="1" id="KW-0472">Membrane</keyword>
<reference evidence="2 3" key="1">
    <citation type="submission" date="2020-08" db="EMBL/GenBank/DDBJ databases">
        <title>Genomic Encyclopedia of Type Strains, Phase IV (KMG-IV): sequencing the most valuable type-strain genomes for metagenomic binning, comparative biology and taxonomic classification.</title>
        <authorList>
            <person name="Goeker M."/>
        </authorList>
    </citation>
    <scope>NUCLEOTIDE SEQUENCE [LARGE SCALE GENOMIC DNA]</scope>
    <source>
        <strain evidence="2 3">DSM 103526</strain>
    </source>
</reference>
<organism evidence="2 3">
    <name type="scientific">Anaerosolibacter carboniphilus</name>
    <dbReference type="NCBI Taxonomy" id="1417629"/>
    <lineage>
        <taxon>Bacteria</taxon>
        <taxon>Bacillati</taxon>
        <taxon>Bacillota</taxon>
        <taxon>Clostridia</taxon>
        <taxon>Peptostreptococcales</taxon>
        <taxon>Thermotaleaceae</taxon>
        <taxon>Anaerosolibacter</taxon>
    </lineage>
</organism>
<name>A0A841KZE4_9FIRM</name>
<evidence type="ECO:0008006" key="4">
    <source>
        <dbReference type="Google" id="ProtNLM"/>
    </source>
</evidence>
<keyword evidence="3" id="KW-1185">Reference proteome</keyword>
<feature type="transmembrane region" description="Helical" evidence="1">
    <location>
        <begin position="6"/>
        <end position="25"/>
    </location>
</feature>
<comment type="caution">
    <text evidence="2">The sequence shown here is derived from an EMBL/GenBank/DDBJ whole genome shotgun (WGS) entry which is preliminary data.</text>
</comment>
<sequence>MEIFNEFVSTLGFPIAVTAFLLIRIEKKLDDLNKTLLFMIEMLGKIQH</sequence>